<dbReference type="GeneID" id="19142318"/>
<dbReference type="AlphaFoldDB" id="W6Y7Y9"/>
<dbReference type="Proteomes" id="UP000053841">
    <property type="component" value="Unassembled WGS sequence"/>
</dbReference>
<sequence>MGACQATREGLLACPAICLSEKQSAALTRSSSLPVDKREKTPRLLTELSLFAHVCPLSLLAPPDR</sequence>
<evidence type="ECO:0000313" key="2">
    <source>
        <dbReference type="Proteomes" id="UP000053841"/>
    </source>
</evidence>
<dbReference type="HOGENOM" id="CLU_2967195_0_0_1"/>
<gene>
    <name evidence="1" type="ORF">COCCADRAFT_101212</name>
</gene>
<reference evidence="1 2" key="1">
    <citation type="journal article" date="2013" name="PLoS Genet.">
        <title>Comparative genome structure, secondary metabolite, and effector coding capacity across Cochliobolus pathogens.</title>
        <authorList>
            <person name="Condon B.J."/>
            <person name="Leng Y."/>
            <person name="Wu D."/>
            <person name="Bushley K.E."/>
            <person name="Ohm R.A."/>
            <person name="Otillar R."/>
            <person name="Martin J."/>
            <person name="Schackwitz W."/>
            <person name="Grimwood J."/>
            <person name="MohdZainudin N."/>
            <person name="Xue C."/>
            <person name="Wang R."/>
            <person name="Manning V.A."/>
            <person name="Dhillon B."/>
            <person name="Tu Z.J."/>
            <person name="Steffenson B.J."/>
            <person name="Salamov A."/>
            <person name="Sun H."/>
            <person name="Lowry S."/>
            <person name="LaButti K."/>
            <person name="Han J."/>
            <person name="Copeland A."/>
            <person name="Lindquist E."/>
            <person name="Barry K."/>
            <person name="Schmutz J."/>
            <person name="Baker S.E."/>
            <person name="Ciuffetti L.M."/>
            <person name="Grigoriev I.V."/>
            <person name="Zhong S."/>
            <person name="Turgeon B.G."/>
        </authorList>
    </citation>
    <scope>NUCLEOTIDE SEQUENCE [LARGE SCALE GENOMIC DNA]</scope>
    <source>
        <strain evidence="1 2">26-R-13</strain>
    </source>
</reference>
<protein>
    <submittedName>
        <fullName evidence="1">Uncharacterized protein</fullName>
    </submittedName>
</protein>
<proteinExistence type="predicted"/>
<dbReference type="KEGG" id="bze:COCCADRAFT_101212"/>
<organism evidence="1 2">
    <name type="scientific">Cochliobolus carbonum (strain 26-R-13)</name>
    <name type="common">Maize leaf spot fungus</name>
    <name type="synonym">Bipolaris zeicola</name>
    <dbReference type="NCBI Taxonomy" id="930089"/>
    <lineage>
        <taxon>Eukaryota</taxon>
        <taxon>Fungi</taxon>
        <taxon>Dikarya</taxon>
        <taxon>Ascomycota</taxon>
        <taxon>Pezizomycotina</taxon>
        <taxon>Dothideomycetes</taxon>
        <taxon>Pleosporomycetidae</taxon>
        <taxon>Pleosporales</taxon>
        <taxon>Pleosporineae</taxon>
        <taxon>Pleosporaceae</taxon>
        <taxon>Bipolaris</taxon>
    </lineage>
</organism>
<name>W6Y7Y9_COCC2</name>
<dbReference type="RefSeq" id="XP_007714253.1">
    <property type="nucleotide sequence ID" value="XM_007716063.1"/>
</dbReference>
<dbReference type="EMBL" id="KI964662">
    <property type="protein sequence ID" value="EUC31469.1"/>
    <property type="molecule type" value="Genomic_DNA"/>
</dbReference>
<evidence type="ECO:0000313" key="1">
    <source>
        <dbReference type="EMBL" id="EUC31469.1"/>
    </source>
</evidence>
<keyword evidence="2" id="KW-1185">Reference proteome</keyword>
<accession>W6Y7Y9</accession>